<name>A0A8J3RGS9_9ACTN</name>
<dbReference type="Proteomes" id="UP000616724">
    <property type="component" value="Unassembled WGS sequence"/>
</dbReference>
<feature type="transmembrane region" description="Helical" evidence="2">
    <location>
        <begin position="341"/>
        <end position="359"/>
    </location>
</feature>
<dbReference type="RefSeq" id="WP_203890684.1">
    <property type="nucleotide sequence ID" value="NZ_BOOH01000019.1"/>
</dbReference>
<feature type="transmembrane region" description="Helical" evidence="2">
    <location>
        <begin position="172"/>
        <end position="191"/>
    </location>
</feature>
<evidence type="ECO:0000313" key="3">
    <source>
        <dbReference type="EMBL" id="GIH76061.1"/>
    </source>
</evidence>
<feature type="transmembrane region" description="Helical" evidence="2">
    <location>
        <begin position="396"/>
        <end position="417"/>
    </location>
</feature>
<feature type="transmembrane region" description="Helical" evidence="2">
    <location>
        <begin position="365"/>
        <end position="384"/>
    </location>
</feature>
<feature type="transmembrane region" description="Helical" evidence="2">
    <location>
        <begin position="281"/>
        <end position="303"/>
    </location>
</feature>
<feature type="transmembrane region" description="Helical" evidence="2">
    <location>
        <begin position="53"/>
        <end position="72"/>
    </location>
</feature>
<feature type="transmembrane region" description="Helical" evidence="2">
    <location>
        <begin position="423"/>
        <end position="448"/>
    </location>
</feature>
<organism evidence="3 4">
    <name type="scientific">Planobispora longispora</name>
    <dbReference type="NCBI Taxonomy" id="28887"/>
    <lineage>
        <taxon>Bacteria</taxon>
        <taxon>Bacillati</taxon>
        <taxon>Actinomycetota</taxon>
        <taxon>Actinomycetes</taxon>
        <taxon>Streptosporangiales</taxon>
        <taxon>Streptosporangiaceae</taxon>
        <taxon>Planobispora</taxon>
    </lineage>
</organism>
<feature type="transmembrane region" description="Helical" evidence="2">
    <location>
        <begin position="315"/>
        <end position="334"/>
    </location>
</feature>
<dbReference type="EMBL" id="BOOH01000019">
    <property type="protein sequence ID" value="GIH76061.1"/>
    <property type="molecule type" value="Genomic_DNA"/>
</dbReference>
<feature type="transmembrane region" description="Helical" evidence="2">
    <location>
        <begin position="104"/>
        <end position="127"/>
    </location>
</feature>
<dbReference type="InterPro" id="IPR036259">
    <property type="entry name" value="MFS_trans_sf"/>
</dbReference>
<evidence type="ECO:0000256" key="1">
    <source>
        <dbReference type="SAM" id="MobiDB-lite"/>
    </source>
</evidence>
<dbReference type="GO" id="GO:0022857">
    <property type="term" value="F:transmembrane transporter activity"/>
    <property type="evidence" value="ECO:0007669"/>
    <property type="project" value="InterPro"/>
</dbReference>
<keyword evidence="2" id="KW-0472">Membrane</keyword>
<dbReference type="Gene3D" id="1.20.1250.20">
    <property type="entry name" value="MFS general substrate transporter like domains"/>
    <property type="match status" value="1"/>
</dbReference>
<dbReference type="PANTHER" id="PTHR23530:SF1">
    <property type="entry name" value="PERMEASE, MAJOR FACILITATOR SUPERFAMILY-RELATED"/>
    <property type="match status" value="1"/>
</dbReference>
<gene>
    <name evidence="3" type="ORF">Plo01_24900</name>
</gene>
<protein>
    <recommendedName>
        <fullName evidence="5">MFS transporter</fullName>
    </recommendedName>
</protein>
<feature type="transmembrane region" description="Helical" evidence="2">
    <location>
        <begin position="148"/>
        <end position="166"/>
    </location>
</feature>
<dbReference type="SUPFAM" id="SSF103473">
    <property type="entry name" value="MFS general substrate transporter"/>
    <property type="match status" value="1"/>
</dbReference>
<dbReference type="InterPro" id="IPR011701">
    <property type="entry name" value="MFS"/>
</dbReference>
<feature type="region of interest" description="Disordered" evidence="1">
    <location>
        <begin position="217"/>
        <end position="261"/>
    </location>
</feature>
<evidence type="ECO:0000313" key="4">
    <source>
        <dbReference type="Proteomes" id="UP000616724"/>
    </source>
</evidence>
<evidence type="ECO:0008006" key="5">
    <source>
        <dbReference type="Google" id="ProtNLM"/>
    </source>
</evidence>
<keyword evidence="4" id="KW-1185">Reference proteome</keyword>
<feature type="compositionally biased region" description="Low complexity" evidence="1">
    <location>
        <begin position="217"/>
        <end position="226"/>
    </location>
</feature>
<feature type="transmembrane region" description="Helical" evidence="2">
    <location>
        <begin position="20"/>
        <end position="41"/>
    </location>
</feature>
<dbReference type="Pfam" id="PF07690">
    <property type="entry name" value="MFS_1"/>
    <property type="match status" value="1"/>
</dbReference>
<keyword evidence="2" id="KW-0812">Transmembrane</keyword>
<dbReference type="InterPro" id="IPR053160">
    <property type="entry name" value="MFS_DHA3_Transporter"/>
</dbReference>
<evidence type="ECO:0000256" key="2">
    <source>
        <dbReference type="SAM" id="Phobius"/>
    </source>
</evidence>
<sequence>MIINSSRPRGTRARRLAAALYVYTFLDDLILLYPVYALLFADTGLSVSEISSLFVIWALTGILLEVPSGVWADAVSRRLLLCLAPLPAAVGYTLWVAAPSYWAFALGFVLWGVRGAMTSGAFEALAYEELDRLGEAGRYAQIMGRAEVVGICAVALATAVASPVFAVGGYPALGAASVLACLLCALSGMLLPEHRSSDARAAQVTVASAAAVVAPGALSPGAPSGAGEDGEDGEDGAPDDDGSGGPDEADEDDEDDGPRGYRAILRSGLTEVRGNRSVRRALLLVPATAAVWGALEEYVALLVEETGVPTSSVPLWVLLVWAGVTAGSLLAGAGRRMTARSFAALLALAALALGGGAAAAHPGGLVLVTAAFCVFQMATLVADARLQERITGPSRATVTSLANLGTDLATVLVYGVYAALSAFAGHGMIFALLAVPYLGLALAVAYDARVCEKARMRRRVTP</sequence>
<reference evidence="3 4" key="1">
    <citation type="submission" date="2021-01" db="EMBL/GenBank/DDBJ databases">
        <title>Whole genome shotgun sequence of Planobispora longispora NBRC 13918.</title>
        <authorList>
            <person name="Komaki H."/>
            <person name="Tamura T."/>
        </authorList>
    </citation>
    <scope>NUCLEOTIDE SEQUENCE [LARGE SCALE GENOMIC DNA]</scope>
    <source>
        <strain evidence="3 4">NBRC 13918</strain>
    </source>
</reference>
<feature type="transmembrane region" description="Helical" evidence="2">
    <location>
        <begin position="79"/>
        <end position="98"/>
    </location>
</feature>
<keyword evidence="2" id="KW-1133">Transmembrane helix</keyword>
<dbReference type="PANTHER" id="PTHR23530">
    <property type="entry name" value="TRANSPORT PROTEIN-RELATED"/>
    <property type="match status" value="1"/>
</dbReference>
<proteinExistence type="predicted"/>
<comment type="caution">
    <text evidence="3">The sequence shown here is derived from an EMBL/GenBank/DDBJ whole genome shotgun (WGS) entry which is preliminary data.</text>
</comment>
<accession>A0A8J3RGS9</accession>
<dbReference type="AlphaFoldDB" id="A0A8J3RGS9"/>
<feature type="compositionally biased region" description="Acidic residues" evidence="1">
    <location>
        <begin position="228"/>
        <end position="256"/>
    </location>
</feature>